<feature type="binding site" evidence="5">
    <location>
        <position position="299"/>
    </location>
    <ligand>
        <name>FAD</name>
        <dbReference type="ChEBI" id="CHEBI:57692"/>
    </ligand>
</feature>
<dbReference type="EMBL" id="VIFM01000015">
    <property type="protein sequence ID" value="TQF16949.1"/>
    <property type="molecule type" value="Genomic_DNA"/>
</dbReference>
<dbReference type="Proteomes" id="UP000315369">
    <property type="component" value="Unassembled WGS sequence"/>
</dbReference>
<dbReference type="RefSeq" id="WP_141641423.1">
    <property type="nucleotide sequence ID" value="NZ_VIFM01000015.1"/>
</dbReference>
<evidence type="ECO:0000256" key="1">
    <source>
        <dbReference type="ARBA" id="ARBA00022630"/>
    </source>
</evidence>
<comment type="caution">
    <text evidence="7">The sequence shown here is derived from an EMBL/GenBank/DDBJ whole genome shotgun (WGS) entry which is preliminary data.</text>
</comment>
<dbReference type="InterPro" id="IPR043683">
    <property type="entry name" value="TetX_monooxygenase"/>
</dbReference>
<evidence type="ECO:0000256" key="5">
    <source>
        <dbReference type="HAMAP-Rule" id="MF_00845"/>
    </source>
</evidence>
<comment type="function">
    <text evidence="5">An FAD-requiring monooxygenase active on some tetracycline antibiotic derivatives, which leads to their inactivation. Hydroxylates carbon 11a of tetracycline and some analogs.</text>
</comment>
<keyword evidence="3 5" id="KW-0560">Oxidoreductase</keyword>
<dbReference type="GO" id="GO:0005737">
    <property type="term" value="C:cytoplasm"/>
    <property type="evidence" value="ECO:0007669"/>
    <property type="project" value="UniProtKB-SubCell"/>
</dbReference>
<dbReference type="Pfam" id="PF01494">
    <property type="entry name" value="FAD_binding_3"/>
    <property type="match status" value="1"/>
</dbReference>
<organism evidence="7 8">
    <name type="scientific">Myxococcus llanfairpwllgwyngyllgogerychwyrndrobwllllantysiliogogogochensis</name>
    <dbReference type="NCBI Taxonomy" id="2590453"/>
    <lineage>
        <taxon>Bacteria</taxon>
        <taxon>Pseudomonadati</taxon>
        <taxon>Myxococcota</taxon>
        <taxon>Myxococcia</taxon>
        <taxon>Myxococcales</taxon>
        <taxon>Cystobacterineae</taxon>
        <taxon>Myxococcaceae</taxon>
        <taxon>Myxococcus</taxon>
    </lineage>
</organism>
<dbReference type="SUPFAM" id="SSF51905">
    <property type="entry name" value="FAD/NAD(P)-binding domain"/>
    <property type="match status" value="1"/>
</dbReference>
<dbReference type="GO" id="GO:0046677">
    <property type="term" value="P:response to antibiotic"/>
    <property type="evidence" value="ECO:0007669"/>
    <property type="project" value="InterPro"/>
</dbReference>
<dbReference type="HAMAP" id="MF_00845">
    <property type="entry name" value="TetX_monooxygenase"/>
    <property type="match status" value="1"/>
</dbReference>
<dbReference type="GO" id="GO:0004497">
    <property type="term" value="F:monooxygenase activity"/>
    <property type="evidence" value="ECO:0007669"/>
    <property type="project" value="UniProtKB-UniRule"/>
</dbReference>
<dbReference type="AlphaFoldDB" id="A0A540X6Z2"/>
<protein>
    <recommendedName>
        <fullName evidence="5">Flavin-dependent monooxygenase</fullName>
    </recommendedName>
    <alternativeName>
        <fullName evidence="5">TetX monooxygenase</fullName>
        <shortName evidence="5">TetX</shortName>
        <ecNumber evidence="5">1.14.13.-</ecNumber>
    </alternativeName>
</protein>
<dbReference type="OrthoDB" id="8591538at2"/>
<evidence type="ECO:0000256" key="4">
    <source>
        <dbReference type="ARBA" id="ARBA00023033"/>
    </source>
</evidence>
<gene>
    <name evidence="7" type="ORF">FJV41_05900</name>
</gene>
<dbReference type="Gene3D" id="3.50.50.60">
    <property type="entry name" value="FAD/NAD(P)-binding domain"/>
    <property type="match status" value="1"/>
</dbReference>
<dbReference type="PANTHER" id="PTHR46972">
    <property type="entry name" value="MONOOXYGENASE ASQM-RELATED"/>
    <property type="match status" value="1"/>
</dbReference>
<keyword evidence="1 5" id="KW-0285">Flavoprotein</keyword>
<dbReference type="InterPro" id="IPR002938">
    <property type="entry name" value="FAD-bd"/>
</dbReference>
<feature type="binding site" evidence="5">
    <location>
        <position position="42"/>
    </location>
    <ligand>
        <name>NADPH</name>
        <dbReference type="ChEBI" id="CHEBI:57783"/>
    </ligand>
</feature>
<feature type="domain" description="FAD-binding" evidence="6">
    <location>
        <begin position="8"/>
        <end position="327"/>
    </location>
</feature>
<keyword evidence="2 5" id="KW-0274">FAD</keyword>
<keyword evidence="5" id="KW-0963">Cytoplasm</keyword>
<comment type="catalytic activity">
    <reaction evidence="5">
        <text>a tetracycline + NADPH + O2 + H(+) = an 11a-hydroxytetracycline + NADP(+) + H2O</text>
        <dbReference type="Rhea" id="RHEA:61444"/>
        <dbReference type="ChEBI" id="CHEBI:15377"/>
        <dbReference type="ChEBI" id="CHEBI:15378"/>
        <dbReference type="ChEBI" id="CHEBI:15379"/>
        <dbReference type="ChEBI" id="CHEBI:57783"/>
        <dbReference type="ChEBI" id="CHEBI:58349"/>
        <dbReference type="ChEBI" id="CHEBI:144644"/>
        <dbReference type="ChEBI" id="CHEBI:144645"/>
    </reaction>
</comment>
<evidence type="ECO:0000313" key="8">
    <source>
        <dbReference type="Proteomes" id="UP000315369"/>
    </source>
</evidence>
<keyword evidence="5" id="KW-0547">Nucleotide-binding</keyword>
<evidence type="ECO:0000256" key="3">
    <source>
        <dbReference type="ARBA" id="ARBA00023002"/>
    </source>
</evidence>
<dbReference type="GO" id="GO:0071949">
    <property type="term" value="F:FAD binding"/>
    <property type="evidence" value="ECO:0007669"/>
    <property type="project" value="InterPro"/>
</dbReference>
<dbReference type="PRINTS" id="PR00420">
    <property type="entry name" value="RNGMNOXGNASE"/>
</dbReference>
<comment type="subunit">
    <text evidence="5">Monomer.</text>
</comment>
<dbReference type="PANTHER" id="PTHR46972:SF1">
    <property type="entry name" value="FAD DEPENDENT OXIDOREDUCTASE DOMAIN-CONTAINING PROTEIN"/>
    <property type="match status" value="1"/>
</dbReference>
<sequence length="385" mass="41652">MQTGKRIGIVGGGPGGLTLARILATRGIGSTVFELDEHRLSRPQGGSLDLHEDSALVALRHAGLEDGFKVLARYDDQGDALYDHLGALRFQLGGDPSGGRPEIDREQLRTLLLDSLPPETIRWGSKVRAVEPLSDGRYRVAGEHGSLGEFDLVVGADGAWSKVRPLVSSEEPRYTGVMFVELSIDDVDARHPDVAALIPRGKVSVVGDCLGLIAQRSSNAHVRVYLMFRVAEDWLRHGEVDLSSPERARAALKARFTGWAPSLLRFIDVSNDTIVPRPIIALPVGHRWTHRPGVTLLGDAAHVMPPFSGEGVNMAMLDAAELALGLSEDSDWIRTVAAYEARMFTRAAEAAAGAMEGLDFVSEHALAHTLEHFEAIQRMAGAPHP</sequence>
<proteinExistence type="inferred from homology"/>
<reference evidence="7 8" key="1">
    <citation type="submission" date="2019-06" db="EMBL/GenBank/DDBJ databases">
        <authorList>
            <person name="Livingstone P."/>
            <person name="Whitworth D."/>
        </authorList>
    </citation>
    <scope>NUCLEOTIDE SEQUENCE [LARGE SCALE GENOMIC DNA]</scope>
    <source>
        <strain evidence="7 8">AM401</strain>
    </source>
</reference>
<feature type="binding site" evidence="5">
    <location>
        <position position="49"/>
    </location>
    <ligand>
        <name>FAD</name>
        <dbReference type="ChEBI" id="CHEBI:57692"/>
    </ligand>
</feature>
<accession>A0A540X6Z2</accession>
<keyword evidence="4 5" id="KW-0503">Monooxygenase</keyword>
<comment type="similarity">
    <text evidence="5">Belongs to the aromatic-ring hydroxylase family. TetX subfamily.</text>
</comment>
<dbReference type="InterPro" id="IPR036188">
    <property type="entry name" value="FAD/NAD-bd_sf"/>
</dbReference>
<evidence type="ECO:0000259" key="6">
    <source>
        <dbReference type="Pfam" id="PF01494"/>
    </source>
</evidence>
<evidence type="ECO:0000256" key="2">
    <source>
        <dbReference type="ARBA" id="ARBA00022827"/>
    </source>
</evidence>
<keyword evidence="5" id="KW-0521">NADP</keyword>
<comment type="cofactor">
    <cofactor evidence="5">
        <name>FAD</name>
        <dbReference type="ChEBI" id="CHEBI:57692"/>
    </cofactor>
</comment>
<comment type="domain">
    <text evidence="5">Consists of an N-terminal FAD-binding domain with a Rossman fold and a C-terminal substrate-binding domain.</text>
</comment>
<keyword evidence="8" id="KW-1185">Reference proteome</keyword>
<comment type="subcellular location">
    <subcellularLocation>
        <location evidence="5">Cytoplasm</location>
    </subcellularLocation>
</comment>
<name>A0A540X6Z2_9BACT</name>
<dbReference type="EC" id="1.14.13.-" evidence="5"/>
<evidence type="ECO:0000313" key="7">
    <source>
        <dbReference type="EMBL" id="TQF16949.1"/>
    </source>
</evidence>
<feature type="binding site" evidence="5">
    <location>
        <position position="105"/>
    </location>
    <ligand>
        <name>FAD</name>
        <dbReference type="ChEBI" id="CHEBI:57692"/>
    </ligand>
</feature>